<sequence length="68" mass="7110">MVTSGRPVFPLALVLGVQLLLNSCGIAREERPAFPVKALGYTLGTLGQWVGVCENISGADVLLLDGGR</sequence>
<proteinExistence type="predicted"/>
<accession>A0A1Y3U5C5</accession>
<reference evidence="2" key="1">
    <citation type="submission" date="2017-04" db="EMBL/GenBank/DDBJ databases">
        <title>Function of individual gut microbiota members based on whole genome sequencing of pure cultures obtained from chicken caecum.</title>
        <authorList>
            <person name="Medvecky M."/>
            <person name="Cejkova D."/>
            <person name="Polansky O."/>
            <person name="Karasova D."/>
            <person name="Kubasova T."/>
            <person name="Cizek A."/>
            <person name="Rychlik I."/>
        </authorList>
    </citation>
    <scope>NUCLEOTIDE SEQUENCE [LARGE SCALE GENOMIC DNA]</scope>
    <source>
        <strain evidence="2">An70</strain>
    </source>
</reference>
<comment type="caution">
    <text evidence="1">The sequence shown here is derived from an EMBL/GenBank/DDBJ whole genome shotgun (WGS) entry which is preliminary data.</text>
</comment>
<protein>
    <submittedName>
        <fullName evidence="1">Uncharacterized protein</fullName>
    </submittedName>
</protein>
<dbReference type="Proteomes" id="UP000196560">
    <property type="component" value="Unassembled WGS sequence"/>
</dbReference>
<gene>
    <name evidence="1" type="ORF">B5G21_07595</name>
</gene>
<evidence type="ECO:0000313" key="2">
    <source>
        <dbReference type="Proteomes" id="UP000196560"/>
    </source>
</evidence>
<dbReference type="AlphaFoldDB" id="A0A1Y3U5C5"/>
<keyword evidence="2" id="KW-1185">Reference proteome</keyword>
<dbReference type="EMBL" id="NFHO01000008">
    <property type="protein sequence ID" value="OUN42317.1"/>
    <property type="molecule type" value="Genomic_DNA"/>
</dbReference>
<evidence type="ECO:0000313" key="1">
    <source>
        <dbReference type="EMBL" id="OUN42317.1"/>
    </source>
</evidence>
<organism evidence="1 2">
    <name type="scientific">Enorma massiliensis</name>
    <dbReference type="NCBI Taxonomy" id="1472761"/>
    <lineage>
        <taxon>Bacteria</taxon>
        <taxon>Bacillati</taxon>
        <taxon>Actinomycetota</taxon>
        <taxon>Coriobacteriia</taxon>
        <taxon>Coriobacteriales</taxon>
        <taxon>Coriobacteriaceae</taxon>
        <taxon>Enorma</taxon>
    </lineage>
</organism>
<name>A0A1Y3U5C5_9ACTN</name>